<dbReference type="EMBL" id="JADBEO010000002">
    <property type="protein sequence ID" value="MDR4305264.1"/>
    <property type="molecule type" value="Genomic_DNA"/>
</dbReference>
<keyword evidence="12" id="KW-0813">Transport</keyword>
<evidence type="ECO:0000256" key="2">
    <source>
        <dbReference type="ARBA" id="ARBA00022475"/>
    </source>
</evidence>
<sequence length="125" mass="12648">MISILFVALGGALGSVARYGVNVWTMRAFGPGFPWGTLTVNVVGGLVMGLLAALFALRAQAPMEARLFLMTGVLGGFTTFSAFSLDAVALWERGEVGVAAAYVAASVVLSIGALAAGLALGRALG</sequence>
<dbReference type="Pfam" id="PF02537">
    <property type="entry name" value="CRCB"/>
    <property type="match status" value="1"/>
</dbReference>
<evidence type="ECO:0000256" key="11">
    <source>
        <dbReference type="ARBA" id="ARBA00035585"/>
    </source>
</evidence>
<evidence type="ECO:0000256" key="1">
    <source>
        <dbReference type="ARBA" id="ARBA00004651"/>
    </source>
</evidence>
<proteinExistence type="inferred from homology"/>
<feature type="transmembrane region" description="Helical" evidence="12">
    <location>
        <begin position="33"/>
        <end position="55"/>
    </location>
</feature>
<evidence type="ECO:0000256" key="12">
    <source>
        <dbReference type="HAMAP-Rule" id="MF_00454"/>
    </source>
</evidence>
<keyword evidence="4 12" id="KW-0812">Transmembrane</keyword>
<dbReference type="NCBIfam" id="NF010805">
    <property type="entry name" value="PRK14209.1"/>
    <property type="match status" value="1"/>
</dbReference>
<feature type="transmembrane region" description="Helical" evidence="12">
    <location>
        <begin position="67"/>
        <end position="91"/>
    </location>
</feature>
<dbReference type="RefSeq" id="WP_309388312.1">
    <property type="nucleotide sequence ID" value="NZ_JADBEO010000002.1"/>
</dbReference>
<name>A0ABU1DAW6_9HYPH</name>
<evidence type="ECO:0000256" key="4">
    <source>
        <dbReference type="ARBA" id="ARBA00022692"/>
    </source>
</evidence>
<dbReference type="HAMAP" id="MF_00454">
    <property type="entry name" value="FluC"/>
    <property type="match status" value="1"/>
</dbReference>
<keyword evidence="14" id="KW-1185">Reference proteome</keyword>
<reference evidence="13" key="1">
    <citation type="submission" date="2020-10" db="EMBL/GenBank/DDBJ databases">
        <authorList>
            <person name="Abbas A."/>
            <person name="Razzaq R."/>
            <person name="Waqas M."/>
            <person name="Abbas N."/>
            <person name="Nielsen T.K."/>
            <person name="Hansen L.H."/>
            <person name="Hussain S."/>
            <person name="Shahid M."/>
        </authorList>
    </citation>
    <scope>NUCLEOTIDE SEQUENCE</scope>
    <source>
        <strain evidence="13">S14</strain>
    </source>
</reference>
<comment type="catalytic activity">
    <reaction evidence="11">
        <text>fluoride(in) = fluoride(out)</text>
        <dbReference type="Rhea" id="RHEA:76159"/>
        <dbReference type="ChEBI" id="CHEBI:17051"/>
    </reaction>
    <physiologicalReaction direction="left-to-right" evidence="11">
        <dbReference type="Rhea" id="RHEA:76160"/>
    </physiologicalReaction>
</comment>
<keyword evidence="2 12" id="KW-1003">Cell membrane</keyword>
<protein>
    <recommendedName>
        <fullName evidence="12">Fluoride-specific ion channel FluC</fullName>
    </recommendedName>
</protein>
<evidence type="ECO:0000313" key="14">
    <source>
        <dbReference type="Proteomes" id="UP001181622"/>
    </source>
</evidence>
<keyword evidence="9 12" id="KW-0407">Ion channel</keyword>
<evidence type="ECO:0000256" key="8">
    <source>
        <dbReference type="ARBA" id="ARBA00023136"/>
    </source>
</evidence>
<dbReference type="PANTHER" id="PTHR28259">
    <property type="entry name" value="FLUORIDE EXPORT PROTEIN 1-RELATED"/>
    <property type="match status" value="1"/>
</dbReference>
<comment type="activity regulation">
    <text evidence="12">Na(+) is not transported, but it plays an essential structural role and its presence is essential for fluoride channel function.</text>
</comment>
<evidence type="ECO:0000256" key="7">
    <source>
        <dbReference type="ARBA" id="ARBA00023065"/>
    </source>
</evidence>
<dbReference type="Proteomes" id="UP001181622">
    <property type="component" value="Unassembled WGS sequence"/>
</dbReference>
<evidence type="ECO:0000256" key="6">
    <source>
        <dbReference type="ARBA" id="ARBA00023053"/>
    </source>
</evidence>
<evidence type="ECO:0000256" key="9">
    <source>
        <dbReference type="ARBA" id="ARBA00023303"/>
    </source>
</evidence>
<comment type="function">
    <text evidence="12">Fluoride-specific ion channel. Important for reducing fluoride concentration in the cell, thus reducing its toxicity.</text>
</comment>
<gene>
    <name evidence="12 13" type="primary">crcB</name>
    <name evidence="12" type="synonym">fluC</name>
    <name evidence="13" type="ORF">IHQ68_01320</name>
</gene>
<comment type="similarity">
    <text evidence="10 12">Belongs to the fluoride channel Fluc/FEX (TC 1.A.43) family.</text>
</comment>
<organism evidence="13 14">
    <name type="scientific">Chelatococcus sambhunathii</name>
    <dbReference type="NCBI Taxonomy" id="363953"/>
    <lineage>
        <taxon>Bacteria</taxon>
        <taxon>Pseudomonadati</taxon>
        <taxon>Pseudomonadota</taxon>
        <taxon>Alphaproteobacteria</taxon>
        <taxon>Hyphomicrobiales</taxon>
        <taxon>Chelatococcaceae</taxon>
        <taxon>Chelatococcus</taxon>
    </lineage>
</organism>
<dbReference type="NCBIfam" id="NF010794">
    <property type="entry name" value="PRK14198.1"/>
    <property type="match status" value="1"/>
</dbReference>
<comment type="caution">
    <text evidence="13">The sequence shown here is derived from an EMBL/GenBank/DDBJ whole genome shotgun (WGS) entry which is preliminary data.</text>
</comment>
<keyword evidence="12" id="KW-0479">Metal-binding</keyword>
<keyword evidence="8 12" id="KW-0472">Membrane</keyword>
<evidence type="ECO:0000256" key="3">
    <source>
        <dbReference type="ARBA" id="ARBA00022519"/>
    </source>
</evidence>
<accession>A0ABU1DAW6</accession>
<keyword evidence="3" id="KW-0997">Cell inner membrane</keyword>
<feature type="binding site" evidence="12">
    <location>
        <position position="75"/>
    </location>
    <ligand>
        <name>Na(+)</name>
        <dbReference type="ChEBI" id="CHEBI:29101"/>
        <note>structural</note>
    </ligand>
</feature>
<comment type="subcellular location">
    <subcellularLocation>
        <location evidence="1 12">Cell membrane</location>
        <topology evidence="1 12">Multi-pass membrane protein</topology>
    </subcellularLocation>
</comment>
<dbReference type="InterPro" id="IPR003691">
    <property type="entry name" value="FluC"/>
</dbReference>
<dbReference type="PANTHER" id="PTHR28259:SF1">
    <property type="entry name" value="FLUORIDE EXPORT PROTEIN 1-RELATED"/>
    <property type="match status" value="1"/>
</dbReference>
<evidence type="ECO:0000256" key="5">
    <source>
        <dbReference type="ARBA" id="ARBA00022989"/>
    </source>
</evidence>
<evidence type="ECO:0000313" key="13">
    <source>
        <dbReference type="EMBL" id="MDR4305264.1"/>
    </source>
</evidence>
<keyword evidence="6 12" id="KW-0915">Sodium</keyword>
<evidence type="ECO:0000256" key="10">
    <source>
        <dbReference type="ARBA" id="ARBA00035120"/>
    </source>
</evidence>
<dbReference type="NCBIfam" id="NF010791">
    <property type="entry name" value="PRK14195.1"/>
    <property type="match status" value="1"/>
</dbReference>
<feature type="binding site" evidence="12">
    <location>
        <position position="78"/>
    </location>
    <ligand>
        <name>Na(+)</name>
        <dbReference type="ChEBI" id="CHEBI:29101"/>
        <note>structural</note>
    </ligand>
</feature>
<dbReference type="NCBIfam" id="TIGR00494">
    <property type="entry name" value="crcB"/>
    <property type="match status" value="1"/>
</dbReference>
<keyword evidence="5 12" id="KW-1133">Transmembrane helix</keyword>
<keyword evidence="7 12" id="KW-0406">Ion transport</keyword>
<feature type="transmembrane region" description="Helical" evidence="12">
    <location>
        <begin position="97"/>
        <end position="120"/>
    </location>
</feature>